<proteinExistence type="predicted"/>
<sequence>MTTNSNIEPGATVPVGEKVVWLGRKHGSCSADHRFIEGEVYKILGCYPNGDIEIELSDQEVGVSIRATSDEYYLFSEYQDQLEHCNAQYGSK</sequence>
<name>A0ABV4MR13_9VIBR</name>
<protein>
    <submittedName>
        <fullName evidence="1">Uncharacterized protein</fullName>
    </submittedName>
</protein>
<dbReference type="RefSeq" id="WP_269337595.1">
    <property type="nucleotide sequence ID" value="NZ_JBFSSG010000001.1"/>
</dbReference>
<accession>A0ABV4MR13</accession>
<gene>
    <name evidence="1" type="ORF">AB6D66_00825</name>
</gene>
<dbReference type="EMBL" id="JBFSSG010000001">
    <property type="protein sequence ID" value="MEZ8719589.1"/>
    <property type="molecule type" value="Genomic_DNA"/>
</dbReference>
<evidence type="ECO:0000313" key="2">
    <source>
        <dbReference type="Proteomes" id="UP001570071"/>
    </source>
</evidence>
<evidence type="ECO:0000313" key="1">
    <source>
        <dbReference type="EMBL" id="MEZ8719589.1"/>
    </source>
</evidence>
<dbReference type="Proteomes" id="UP001570071">
    <property type="component" value="Unassembled WGS sequence"/>
</dbReference>
<reference evidence="1 2" key="1">
    <citation type="journal article" date="2024" name="ISME J.">
        <title>Tailless and filamentous prophages are predominant in marine Vibrio.</title>
        <authorList>
            <person name="Steensen K."/>
            <person name="Seneca J."/>
            <person name="Bartlau N."/>
            <person name="Yu X.A."/>
            <person name="Hussain F.A."/>
            <person name="Polz M.F."/>
        </authorList>
    </citation>
    <scope>NUCLEOTIDE SEQUENCE [LARGE SCALE GENOMIC DNA]</scope>
    <source>
        <strain evidence="1 2">10N.239.312.F12</strain>
    </source>
</reference>
<comment type="caution">
    <text evidence="1">The sequence shown here is derived from an EMBL/GenBank/DDBJ whole genome shotgun (WGS) entry which is preliminary data.</text>
</comment>
<keyword evidence="2" id="KW-1185">Reference proteome</keyword>
<organism evidence="1 2">
    <name type="scientific">Vibrio pomeroyi</name>
    <dbReference type="NCBI Taxonomy" id="198832"/>
    <lineage>
        <taxon>Bacteria</taxon>
        <taxon>Pseudomonadati</taxon>
        <taxon>Pseudomonadota</taxon>
        <taxon>Gammaproteobacteria</taxon>
        <taxon>Vibrionales</taxon>
        <taxon>Vibrionaceae</taxon>
        <taxon>Vibrio</taxon>
    </lineage>
</organism>